<dbReference type="InterPro" id="IPR000843">
    <property type="entry name" value="HTH_LacI"/>
</dbReference>
<keyword evidence="1" id="KW-0805">Transcription regulation</keyword>
<dbReference type="SMART" id="SM00354">
    <property type="entry name" value="HTH_LACI"/>
    <property type="match status" value="1"/>
</dbReference>
<evidence type="ECO:0000313" key="5">
    <source>
        <dbReference type="EMBL" id="MTD16222.1"/>
    </source>
</evidence>
<comment type="caution">
    <text evidence="5">The sequence shown here is derived from an EMBL/GenBank/DDBJ whole genome shotgun (WGS) entry which is preliminary data.</text>
</comment>
<reference evidence="5 6" key="1">
    <citation type="submission" date="2019-11" db="EMBL/GenBank/DDBJ databases">
        <authorList>
            <person name="Jiang L.-Q."/>
        </authorList>
    </citation>
    <scope>NUCLEOTIDE SEQUENCE [LARGE SCALE GENOMIC DNA]</scope>
    <source>
        <strain evidence="5 6">YIM 132087</strain>
    </source>
</reference>
<dbReference type="GO" id="GO:0000976">
    <property type="term" value="F:transcription cis-regulatory region binding"/>
    <property type="evidence" value="ECO:0007669"/>
    <property type="project" value="TreeGrafter"/>
</dbReference>
<dbReference type="CDD" id="cd01392">
    <property type="entry name" value="HTH_LacI"/>
    <property type="match status" value="1"/>
</dbReference>
<dbReference type="EMBL" id="WLYK01000008">
    <property type="protein sequence ID" value="MTD16222.1"/>
    <property type="molecule type" value="Genomic_DNA"/>
</dbReference>
<evidence type="ECO:0000256" key="2">
    <source>
        <dbReference type="ARBA" id="ARBA00023125"/>
    </source>
</evidence>
<dbReference type="InterPro" id="IPR010982">
    <property type="entry name" value="Lambda_DNA-bd_dom_sf"/>
</dbReference>
<name>A0A7K1FPZ6_9ACTN</name>
<evidence type="ECO:0000256" key="1">
    <source>
        <dbReference type="ARBA" id="ARBA00023015"/>
    </source>
</evidence>
<dbReference type="Gene3D" id="3.40.50.2300">
    <property type="match status" value="2"/>
</dbReference>
<keyword evidence="3" id="KW-0804">Transcription</keyword>
<dbReference type="Pfam" id="PF13407">
    <property type="entry name" value="Peripla_BP_4"/>
    <property type="match status" value="1"/>
</dbReference>
<protein>
    <submittedName>
        <fullName evidence="5">Substrate-binding domain-containing protein</fullName>
    </submittedName>
</protein>
<accession>A0A7K1FPZ6</accession>
<dbReference type="PROSITE" id="PS50932">
    <property type="entry name" value="HTH_LACI_2"/>
    <property type="match status" value="1"/>
</dbReference>
<dbReference type="AlphaFoldDB" id="A0A7K1FPZ6"/>
<dbReference type="SUPFAM" id="SSF53822">
    <property type="entry name" value="Periplasmic binding protein-like I"/>
    <property type="match status" value="1"/>
</dbReference>
<keyword evidence="6" id="KW-1185">Reference proteome</keyword>
<dbReference type="PANTHER" id="PTHR30146:SF152">
    <property type="entry name" value="TRANSCRIPTIONAL REGULATORY PROTEIN"/>
    <property type="match status" value="1"/>
</dbReference>
<dbReference type="InterPro" id="IPR025997">
    <property type="entry name" value="SBP_2_dom"/>
</dbReference>
<sequence length="344" mass="37856">MAHTFRIREIAQQAGLSEATVDRVLHRRGGVRAGTVAEVERAIEDLGRQRSQVRLGGRTFLLDVVLDSPAVFTSAVREAFEAELPRMRPAVLRCRFHFSDGAPAREQAARLDEVLRKGSHGVVLIGPDSPEIVAAVRRLEHARIPVVTLASDLPTSVRQGYVGLDNRAAGATAAYLVQQWLGDRPDGVMITRGDGTFRGEDDREMGFRSTLRTLAPGRRLVEAVTRSGTAEQRRTQLLDTLRAHPDVTAVYSMYGSDANRTTLSVFAELGRRCTVFVGHDLDRVNVEMLLQGELSAVLHHDLQEDVRNACLMVMQAQGALPGRPRSAYSAVQVVTPWNLPPTDR</sequence>
<gene>
    <name evidence="5" type="ORF">GIS00_19985</name>
</gene>
<dbReference type="Pfam" id="PF00356">
    <property type="entry name" value="LacI"/>
    <property type="match status" value="1"/>
</dbReference>
<dbReference type="Proteomes" id="UP000460221">
    <property type="component" value="Unassembled WGS sequence"/>
</dbReference>
<evidence type="ECO:0000313" key="6">
    <source>
        <dbReference type="Proteomes" id="UP000460221"/>
    </source>
</evidence>
<proteinExistence type="predicted"/>
<dbReference type="Gene3D" id="1.10.260.40">
    <property type="entry name" value="lambda repressor-like DNA-binding domains"/>
    <property type="match status" value="1"/>
</dbReference>
<evidence type="ECO:0000256" key="3">
    <source>
        <dbReference type="ARBA" id="ARBA00023163"/>
    </source>
</evidence>
<dbReference type="SUPFAM" id="SSF47413">
    <property type="entry name" value="lambda repressor-like DNA-binding domains"/>
    <property type="match status" value="1"/>
</dbReference>
<dbReference type="CDD" id="cd06307">
    <property type="entry name" value="PBP1_sugar_binding"/>
    <property type="match status" value="1"/>
</dbReference>
<evidence type="ECO:0000259" key="4">
    <source>
        <dbReference type="PROSITE" id="PS50932"/>
    </source>
</evidence>
<feature type="domain" description="HTH lacI-type" evidence="4">
    <location>
        <begin position="5"/>
        <end position="59"/>
    </location>
</feature>
<dbReference type="RefSeq" id="WP_322098192.1">
    <property type="nucleotide sequence ID" value="NZ_WLYK01000008.1"/>
</dbReference>
<keyword evidence="2" id="KW-0238">DNA-binding</keyword>
<dbReference type="PANTHER" id="PTHR30146">
    <property type="entry name" value="LACI-RELATED TRANSCRIPTIONAL REPRESSOR"/>
    <property type="match status" value="1"/>
</dbReference>
<dbReference type="GO" id="GO:0003700">
    <property type="term" value="F:DNA-binding transcription factor activity"/>
    <property type="evidence" value="ECO:0007669"/>
    <property type="project" value="TreeGrafter"/>
</dbReference>
<dbReference type="InterPro" id="IPR028082">
    <property type="entry name" value="Peripla_BP_I"/>
</dbReference>
<organism evidence="5 6">
    <name type="scientific">Nakamurella alba</name>
    <dbReference type="NCBI Taxonomy" id="2665158"/>
    <lineage>
        <taxon>Bacteria</taxon>
        <taxon>Bacillati</taxon>
        <taxon>Actinomycetota</taxon>
        <taxon>Actinomycetes</taxon>
        <taxon>Nakamurellales</taxon>
        <taxon>Nakamurellaceae</taxon>
        <taxon>Nakamurella</taxon>
    </lineage>
</organism>